<dbReference type="InterPro" id="IPR015943">
    <property type="entry name" value="WD40/YVTN_repeat-like_dom_sf"/>
</dbReference>
<evidence type="ECO:0000313" key="3">
    <source>
        <dbReference type="Proteomes" id="UP000294933"/>
    </source>
</evidence>
<dbReference type="EMBL" id="ML170200">
    <property type="protein sequence ID" value="TDL19073.1"/>
    <property type="molecule type" value="Genomic_DNA"/>
</dbReference>
<evidence type="ECO:0008006" key="4">
    <source>
        <dbReference type="Google" id="ProtNLM"/>
    </source>
</evidence>
<organism evidence="2 3">
    <name type="scientific">Rickenella mellea</name>
    <dbReference type="NCBI Taxonomy" id="50990"/>
    <lineage>
        <taxon>Eukaryota</taxon>
        <taxon>Fungi</taxon>
        <taxon>Dikarya</taxon>
        <taxon>Basidiomycota</taxon>
        <taxon>Agaricomycotina</taxon>
        <taxon>Agaricomycetes</taxon>
        <taxon>Hymenochaetales</taxon>
        <taxon>Rickenellaceae</taxon>
        <taxon>Rickenella</taxon>
    </lineage>
</organism>
<dbReference type="PANTHER" id="PTHR30344:SF1">
    <property type="entry name" value="6-PHOSPHOGLUCONOLACTONASE"/>
    <property type="match status" value="1"/>
</dbReference>
<dbReference type="PANTHER" id="PTHR30344">
    <property type="entry name" value="6-PHOSPHOGLUCONOLACTONASE-RELATED"/>
    <property type="match status" value="1"/>
</dbReference>
<reference evidence="2 3" key="1">
    <citation type="submission" date="2018-06" db="EMBL/GenBank/DDBJ databases">
        <title>A transcriptomic atlas of mushroom development highlights an independent origin of complex multicellularity.</title>
        <authorList>
            <consortium name="DOE Joint Genome Institute"/>
            <person name="Krizsan K."/>
            <person name="Almasi E."/>
            <person name="Merenyi Z."/>
            <person name="Sahu N."/>
            <person name="Viragh M."/>
            <person name="Koszo T."/>
            <person name="Mondo S."/>
            <person name="Kiss B."/>
            <person name="Balint B."/>
            <person name="Kues U."/>
            <person name="Barry K."/>
            <person name="Hegedus J.C."/>
            <person name="Henrissat B."/>
            <person name="Johnson J."/>
            <person name="Lipzen A."/>
            <person name="Ohm R."/>
            <person name="Nagy I."/>
            <person name="Pangilinan J."/>
            <person name="Yan J."/>
            <person name="Xiong Y."/>
            <person name="Grigoriev I.V."/>
            <person name="Hibbett D.S."/>
            <person name="Nagy L.G."/>
        </authorList>
    </citation>
    <scope>NUCLEOTIDE SEQUENCE [LARGE SCALE GENOMIC DNA]</scope>
    <source>
        <strain evidence="2 3">SZMC22713</strain>
    </source>
</reference>
<proteinExistence type="predicted"/>
<dbReference type="InterPro" id="IPR050282">
    <property type="entry name" value="Cycloisomerase_2"/>
</dbReference>
<keyword evidence="1" id="KW-0732">Signal</keyword>
<dbReference type="GO" id="GO:0017057">
    <property type="term" value="F:6-phosphogluconolactonase activity"/>
    <property type="evidence" value="ECO:0007669"/>
    <property type="project" value="TreeGrafter"/>
</dbReference>
<keyword evidence="3" id="KW-1185">Reference proteome</keyword>
<accession>A0A4Y7PUI3</accession>
<sequence length="429" mass="44139">MKISASLIVASITLASTLVSASPVVAKKNAKSAGAVFFITNQPEGNQVVSMSVDTTGKLSFGKAISTQGKGQHGISSPLGPDPLFAQGAVKVSPAVNALVAVNVCISSPVTLTRATAYAARHQPGSNTLSMFSIDPKNPTNLKMVGKPAPTEGEFPMSVAVNKKGSMACVLNGGKVNGVSCFKIDQKHGLVAMKNSQRSLGLNQTTPATGPAGTTSHVVFSEDGSKLIASVKGVPPTPGFLATWNIASDGTLSKQFAKSTPSKGGLLPFSMTVIPGKNAILATDAGIGFDIFDFSKGNTASSSIVPINGQKATCWSSFSPKTGNFYLTDIGTATVTEVHVDSKLKGSIVKQYPQKAGSGTIDNEIATIGGNDFMYVLGANATQIDVLSLKAPGKAQKIQTFELAGPAKAAGIKIDPFNLQGMTAFVTKK</sequence>
<dbReference type="Gene3D" id="2.130.10.10">
    <property type="entry name" value="YVTN repeat-like/Quinoprotein amine dehydrogenase"/>
    <property type="match status" value="2"/>
</dbReference>
<dbReference type="GO" id="GO:0005829">
    <property type="term" value="C:cytosol"/>
    <property type="evidence" value="ECO:0007669"/>
    <property type="project" value="TreeGrafter"/>
</dbReference>
<dbReference type="SUPFAM" id="SSF75011">
    <property type="entry name" value="3-carboxy-cis,cis-mucoante lactonizing enzyme"/>
    <property type="match status" value="1"/>
</dbReference>
<gene>
    <name evidence="2" type="ORF">BD410DRAFT_830521</name>
</gene>
<evidence type="ECO:0000256" key="1">
    <source>
        <dbReference type="SAM" id="SignalP"/>
    </source>
</evidence>
<protein>
    <recommendedName>
        <fullName evidence="4">Isomerase YbhE</fullName>
    </recommendedName>
</protein>
<name>A0A4Y7PUI3_9AGAM</name>
<dbReference type="STRING" id="50990.A0A4Y7PUI3"/>
<dbReference type="VEuPathDB" id="FungiDB:BD410DRAFT_830521"/>
<dbReference type="AlphaFoldDB" id="A0A4Y7PUI3"/>
<dbReference type="Proteomes" id="UP000294933">
    <property type="component" value="Unassembled WGS sequence"/>
</dbReference>
<feature type="signal peptide" evidence="1">
    <location>
        <begin position="1"/>
        <end position="21"/>
    </location>
</feature>
<evidence type="ECO:0000313" key="2">
    <source>
        <dbReference type="EMBL" id="TDL19073.1"/>
    </source>
</evidence>
<dbReference type="OrthoDB" id="10006285at2759"/>
<feature type="chain" id="PRO_5021354523" description="Isomerase YbhE" evidence="1">
    <location>
        <begin position="22"/>
        <end position="429"/>
    </location>
</feature>